<name>A0A4Q0YXE9_9GAMM</name>
<dbReference type="PROSITE" id="PS50990">
    <property type="entry name" value="PEPTIDASE_C39"/>
    <property type="match status" value="1"/>
</dbReference>
<dbReference type="CDD" id="cd03228">
    <property type="entry name" value="ABCC_MRP_Like"/>
    <property type="match status" value="1"/>
</dbReference>
<dbReference type="InterPro" id="IPR011527">
    <property type="entry name" value="ABC1_TM_dom"/>
</dbReference>
<dbReference type="InterPro" id="IPR036640">
    <property type="entry name" value="ABC1_TM_sf"/>
</dbReference>
<dbReference type="GO" id="GO:0005524">
    <property type="term" value="F:ATP binding"/>
    <property type="evidence" value="ECO:0007669"/>
    <property type="project" value="UniProtKB-KW"/>
</dbReference>
<evidence type="ECO:0000256" key="1">
    <source>
        <dbReference type="ARBA" id="ARBA00004651"/>
    </source>
</evidence>
<protein>
    <submittedName>
        <fullName evidence="11">Uncharacterized protein</fullName>
    </submittedName>
</protein>
<dbReference type="PROSITE" id="PS50893">
    <property type="entry name" value="ABC_TRANSPORTER_2"/>
    <property type="match status" value="1"/>
</dbReference>
<feature type="domain" description="ABC transporter" evidence="8">
    <location>
        <begin position="529"/>
        <end position="752"/>
    </location>
</feature>
<dbReference type="InterPro" id="IPR005074">
    <property type="entry name" value="Peptidase_C39"/>
</dbReference>
<dbReference type="PROSITE" id="PS00211">
    <property type="entry name" value="ABC_TRANSPORTER_1"/>
    <property type="match status" value="1"/>
</dbReference>
<feature type="domain" description="Peptidase C39" evidence="10">
    <location>
        <begin position="41"/>
        <end position="161"/>
    </location>
</feature>
<proteinExistence type="predicted"/>
<evidence type="ECO:0000259" key="10">
    <source>
        <dbReference type="PROSITE" id="PS50990"/>
    </source>
</evidence>
<dbReference type="InterPro" id="IPR017871">
    <property type="entry name" value="ABC_transporter-like_CS"/>
</dbReference>
<dbReference type="Gene3D" id="3.90.70.10">
    <property type="entry name" value="Cysteine proteinases"/>
    <property type="match status" value="1"/>
</dbReference>
<dbReference type="Pfam" id="PF00005">
    <property type="entry name" value="ABC_tran"/>
    <property type="match status" value="1"/>
</dbReference>
<keyword evidence="2 7" id="KW-0812">Transmembrane</keyword>
<keyword evidence="12" id="KW-1185">Reference proteome</keyword>
<dbReference type="SUPFAM" id="SSF52540">
    <property type="entry name" value="P-loop containing nucleoside triphosphate hydrolases"/>
    <property type="match status" value="1"/>
</dbReference>
<feature type="transmembrane region" description="Helical" evidence="7">
    <location>
        <begin position="424"/>
        <end position="446"/>
    </location>
</feature>
<dbReference type="InterPro" id="IPR003439">
    <property type="entry name" value="ABC_transporter-like_ATP-bd"/>
</dbReference>
<dbReference type="GO" id="GO:0140359">
    <property type="term" value="F:ABC-type transporter activity"/>
    <property type="evidence" value="ECO:0007669"/>
    <property type="project" value="InterPro"/>
</dbReference>
<keyword evidence="4" id="KW-0067">ATP-binding</keyword>
<evidence type="ECO:0000313" key="11">
    <source>
        <dbReference type="EMBL" id="RXJ73741.1"/>
    </source>
</evidence>
<evidence type="ECO:0000256" key="4">
    <source>
        <dbReference type="ARBA" id="ARBA00022840"/>
    </source>
</evidence>
<evidence type="ECO:0000256" key="2">
    <source>
        <dbReference type="ARBA" id="ARBA00022692"/>
    </source>
</evidence>
<dbReference type="Pfam" id="PF00664">
    <property type="entry name" value="ABC_membrane"/>
    <property type="match status" value="1"/>
</dbReference>
<evidence type="ECO:0000259" key="9">
    <source>
        <dbReference type="PROSITE" id="PS50929"/>
    </source>
</evidence>
<dbReference type="AlphaFoldDB" id="A0A4Q0YXE9"/>
<gene>
    <name evidence="11" type="ORF">CS022_06910</name>
</gene>
<feature type="transmembrane region" description="Helical" evidence="7">
    <location>
        <begin position="199"/>
        <end position="220"/>
    </location>
</feature>
<dbReference type="GO" id="GO:0006508">
    <property type="term" value="P:proteolysis"/>
    <property type="evidence" value="ECO:0007669"/>
    <property type="project" value="InterPro"/>
</dbReference>
<dbReference type="PANTHER" id="PTHR24221">
    <property type="entry name" value="ATP-BINDING CASSETTE SUB-FAMILY B"/>
    <property type="match status" value="1"/>
</dbReference>
<comment type="caution">
    <text evidence="11">The sequence shown here is derived from an EMBL/GenBank/DDBJ whole genome shotgun (WGS) entry which is preliminary data.</text>
</comment>
<comment type="subcellular location">
    <subcellularLocation>
        <location evidence="1">Cell membrane</location>
        <topology evidence="1">Multi-pass membrane protein</topology>
    </subcellularLocation>
</comment>
<dbReference type="Proteomes" id="UP000290287">
    <property type="component" value="Unassembled WGS sequence"/>
</dbReference>
<evidence type="ECO:0000256" key="7">
    <source>
        <dbReference type="SAM" id="Phobius"/>
    </source>
</evidence>
<dbReference type="GO" id="GO:0008233">
    <property type="term" value="F:peptidase activity"/>
    <property type="evidence" value="ECO:0007669"/>
    <property type="project" value="InterPro"/>
</dbReference>
<dbReference type="InterPro" id="IPR027417">
    <property type="entry name" value="P-loop_NTPase"/>
</dbReference>
<evidence type="ECO:0000259" key="8">
    <source>
        <dbReference type="PROSITE" id="PS50893"/>
    </source>
</evidence>
<evidence type="ECO:0000256" key="3">
    <source>
        <dbReference type="ARBA" id="ARBA00022741"/>
    </source>
</evidence>
<dbReference type="EMBL" id="PEIB01000006">
    <property type="protein sequence ID" value="RXJ73741.1"/>
    <property type="molecule type" value="Genomic_DNA"/>
</dbReference>
<feature type="domain" description="ABC transmembrane type-1" evidence="9">
    <location>
        <begin position="200"/>
        <end position="481"/>
    </location>
</feature>
<accession>A0A4Q0YXE9</accession>
<feature type="transmembrane region" description="Helical" evidence="7">
    <location>
        <begin position="336"/>
        <end position="356"/>
    </location>
</feature>
<reference evidence="11 12" key="1">
    <citation type="submission" date="2017-10" db="EMBL/GenBank/DDBJ databases">
        <title>Nyctiphanis sp. nov., isolated from the stomach of the euphausiid Nyctiphanes simplex (Hansen, 1911) in the Gulf of California.</title>
        <authorList>
            <person name="Gomez-Gil B."/>
            <person name="Aguilar-Mendez M."/>
            <person name="Lopez-Cortes A."/>
            <person name="Gomez-Gutierrez J."/>
            <person name="Roque A."/>
            <person name="Lang E."/>
            <person name="Gonzalez-Castillo A."/>
        </authorList>
    </citation>
    <scope>NUCLEOTIDE SEQUENCE [LARGE SCALE GENOMIC DNA]</scope>
    <source>
        <strain evidence="11 12">CAIM 600</strain>
    </source>
</reference>
<evidence type="ECO:0000313" key="12">
    <source>
        <dbReference type="Proteomes" id="UP000290287"/>
    </source>
</evidence>
<dbReference type="Gene3D" id="3.40.50.300">
    <property type="entry name" value="P-loop containing nucleotide triphosphate hydrolases"/>
    <property type="match status" value="1"/>
</dbReference>
<dbReference type="Gene3D" id="1.20.1560.10">
    <property type="entry name" value="ABC transporter type 1, transmembrane domain"/>
    <property type="match status" value="1"/>
</dbReference>
<dbReference type="GO" id="GO:0016887">
    <property type="term" value="F:ATP hydrolysis activity"/>
    <property type="evidence" value="ECO:0007669"/>
    <property type="project" value="InterPro"/>
</dbReference>
<sequence length="754" mass="84342">MLEAGRFQLAELLTLHPVAIQIAFSGSLIHMSSAPLKVILQSEVTECGNACLAMVASKFGVELTLPQLRKLNPAEIGAGVNLKDISEVALMAGFHCSPVKFDNDKPEELELPCIVHWGGNHFVVLESVSNDQLKVIDPALGRRIYKRDYFAEMVTGYALELTPNFDKKPDLSNLLSDSGRGIVTFKALQRVMPGFRNNLLLVLLMSFTVVFISMLSPLYVQKVVDEAISKGNLDLLYVLSVVFAAIFLHEVVFSYVAEITKVSLRNRLKEKLTTSIFAKLIYLPIDYFNRRTTGDSLSRIGSAEGITHYMVDGVIVIVTSTVMIALSISVMLYFNVLLSVLSVLVMLVFALSKYLFKRSVIHVEKQLINDRVKSDSLAIDIIKSIKTIKSYSSEFRKNNTWSSFFSSYIAQDIKKAKIDIHIGILSKLFLYSELLLIVTLGGYLVIKGDMTVGTMFAFILYKNIFTEEVIKLVEMLIVKQSIEVHLERVNDIIDHESEVEDLARNEKTIERQVTFPVSKAINLADGVSVNVNQLDYQPAGAPHKILKNVNLKIDKGEKVCIIGKTGSGKTTLTSIISGLFRQSTGTVELEKVDTLSLNPVAHRALTSTLSQDDEIFAGSIEENITLSPYDIDYDYLDYVCKLSLIDKDIEKMTVGYKTLLSDNSGFLSAGQKQRLLIARALYQKPRLLILDEFTSNLDERTSKRLVDNIIKHVKCTLIVISHDTSIMTRFDSAYLVSNGRLRKLRHREVNHVSD</sequence>
<dbReference type="GO" id="GO:0034040">
    <property type="term" value="F:ATPase-coupled lipid transmembrane transporter activity"/>
    <property type="evidence" value="ECO:0007669"/>
    <property type="project" value="TreeGrafter"/>
</dbReference>
<keyword evidence="5 7" id="KW-1133">Transmembrane helix</keyword>
<dbReference type="Pfam" id="PF03412">
    <property type="entry name" value="Peptidase_C39"/>
    <property type="match status" value="1"/>
</dbReference>
<feature type="transmembrane region" description="Helical" evidence="7">
    <location>
        <begin position="309"/>
        <end position="330"/>
    </location>
</feature>
<evidence type="ECO:0000256" key="6">
    <source>
        <dbReference type="ARBA" id="ARBA00023136"/>
    </source>
</evidence>
<keyword evidence="3" id="KW-0547">Nucleotide-binding</keyword>
<dbReference type="SUPFAM" id="SSF90123">
    <property type="entry name" value="ABC transporter transmembrane region"/>
    <property type="match status" value="1"/>
</dbReference>
<dbReference type="PROSITE" id="PS50929">
    <property type="entry name" value="ABC_TM1F"/>
    <property type="match status" value="1"/>
</dbReference>
<dbReference type="InterPro" id="IPR003593">
    <property type="entry name" value="AAA+_ATPase"/>
</dbReference>
<dbReference type="SMART" id="SM00382">
    <property type="entry name" value="AAA"/>
    <property type="match status" value="1"/>
</dbReference>
<keyword evidence="6 7" id="KW-0472">Membrane</keyword>
<dbReference type="GO" id="GO:0005886">
    <property type="term" value="C:plasma membrane"/>
    <property type="evidence" value="ECO:0007669"/>
    <property type="project" value="UniProtKB-SubCell"/>
</dbReference>
<dbReference type="InterPro" id="IPR039421">
    <property type="entry name" value="Type_1_exporter"/>
</dbReference>
<feature type="transmembrane region" description="Helical" evidence="7">
    <location>
        <begin position="235"/>
        <end position="257"/>
    </location>
</feature>
<organism evidence="11 12">
    <name type="scientific">Veronia nyctiphanis</name>
    <dbReference type="NCBI Taxonomy" id="1278244"/>
    <lineage>
        <taxon>Bacteria</taxon>
        <taxon>Pseudomonadati</taxon>
        <taxon>Pseudomonadota</taxon>
        <taxon>Gammaproteobacteria</taxon>
        <taxon>Vibrionales</taxon>
        <taxon>Vibrionaceae</taxon>
        <taxon>Veronia</taxon>
    </lineage>
</organism>
<dbReference type="PANTHER" id="PTHR24221:SF606">
    <property type="entry name" value="COLICIN V SECRETION-PROCESSING ATP-BINDING PROTEIN"/>
    <property type="match status" value="1"/>
</dbReference>
<evidence type="ECO:0000256" key="5">
    <source>
        <dbReference type="ARBA" id="ARBA00022989"/>
    </source>
</evidence>